<evidence type="ECO:0000256" key="1">
    <source>
        <dbReference type="ARBA" id="ARBA00009477"/>
    </source>
</evidence>
<feature type="domain" description="CusB-like beta-barrel" evidence="4">
    <location>
        <begin position="201"/>
        <end position="271"/>
    </location>
</feature>
<dbReference type="Gene3D" id="2.40.30.170">
    <property type="match status" value="1"/>
</dbReference>
<dbReference type="NCBIfam" id="TIGR01730">
    <property type="entry name" value="RND_mfp"/>
    <property type="match status" value="1"/>
</dbReference>
<dbReference type="GO" id="GO:1990281">
    <property type="term" value="C:efflux pump complex"/>
    <property type="evidence" value="ECO:0007669"/>
    <property type="project" value="TreeGrafter"/>
</dbReference>
<dbReference type="InterPro" id="IPR006143">
    <property type="entry name" value="RND_pump_MFP"/>
</dbReference>
<dbReference type="Proteomes" id="UP000199532">
    <property type="component" value="Unassembled WGS sequence"/>
</dbReference>
<dbReference type="Pfam" id="PF25917">
    <property type="entry name" value="BSH_RND"/>
    <property type="match status" value="1"/>
</dbReference>
<dbReference type="RefSeq" id="WP_090338072.1">
    <property type="nucleotide sequence ID" value="NZ_FNXY01000006.1"/>
</dbReference>
<protein>
    <submittedName>
        <fullName evidence="6">RND family efflux transporter, MFP subunit</fullName>
    </submittedName>
</protein>
<keyword evidence="2" id="KW-0175">Coiled coil</keyword>
<dbReference type="InterPro" id="IPR058625">
    <property type="entry name" value="MdtA-like_BSH"/>
</dbReference>
<feature type="domain" description="YknX-like C-terminal permuted SH3-like" evidence="5">
    <location>
        <begin position="281"/>
        <end position="346"/>
    </location>
</feature>
<comment type="similarity">
    <text evidence="1">Belongs to the membrane fusion protein (MFP) (TC 8.A.1) family.</text>
</comment>
<dbReference type="InterPro" id="IPR058637">
    <property type="entry name" value="YknX-like_C"/>
</dbReference>
<dbReference type="InterPro" id="IPR058792">
    <property type="entry name" value="Beta-barrel_RND_2"/>
</dbReference>
<keyword evidence="7" id="KW-1185">Reference proteome</keyword>
<accession>A0A1H6XM27</accession>
<feature type="domain" description="Multidrug resistance protein MdtA-like barrel-sandwich hybrid" evidence="3">
    <location>
        <begin position="67"/>
        <end position="194"/>
    </location>
</feature>
<dbReference type="Pfam" id="PF25954">
    <property type="entry name" value="Beta-barrel_RND_2"/>
    <property type="match status" value="1"/>
</dbReference>
<proteinExistence type="inferred from homology"/>
<organism evidence="6 7">
    <name type="scientific">Dyadobacter koreensis</name>
    <dbReference type="NCBI Taxonomy" id="408657"/>
    <lineage>
        <taxon>Bacteria</taxon>
        <taxon>Pseudomonadati</taxon>
        <taxon>Bacteroidota</taxon>
        <taxon>Cytophagia</taxon>
        <taxon>Cytophagales</taxon>
        <taxon>Spirosomataceae</taxon>
        <taxon>Dyadobacter</taxon>
    </lineage>
</organism>
<dbReference type="SUPFAM" id="SSF111369">
    <property type="entry name" value="HlyD-like secretion proteins"/>
    <property type="match status" value="1"/>
</dbReference>
<dbReference type="GO" id="GO:0015562">
    <property type="term" value="F:efflux transmembrane transporter activity"/>
    <property type="evidence" value="ECO:0007669"/>
    <property type="project" value="TreeGrafter"/>
</dbReference>
<dbReference type="Gene3D" id="2.40.420.20">
    <property type="match status" value="1"/>
</dbReference>
<dbReference type="OrthoDB" id="9784685at2"/>
<gene>
    <name evidence="6" type="ORF">SAMN04487995_4072</name>
</gene>
<evidence type="ECO:0000256" key="2">
    <source>
        <dbReference type="SAM" id="Coils"/>
    </source>
</evidence>
<reference evidence="6 7" key="1">
    <citation type="submission" date="2016-10" db="EMBL/GenBank/DDBJ databases">
        <authorList>
            <person name="de Groot N.N."/>
        </authorList>
    </citation>
    <scope>NUCLEOTIDE SEQUENCE [LARGE SCALE GENOMIC DNA]</scope>
    <source>
        <strain evidence="6 7">DSM 19938</strain>
    </source>
</reference>
<evidence type="ECO:0000313" key="6">
    <source>
        <dbReference type="EMBL" id="SEJ30138.1"/>
    </source>
</evidence>
<dbReference type="PANTHER" id="PTHR30469">
    <property type="entry name" value="MULTIDRUG RESISTANCE PROTEIN MDTA"/>
    <property type="match status" value="1"/>
</dbReference>
<sequence>MKRLLIFVAIIAVLGLTAAKLLNNKEATEAKVYQPDPNLKVGVRTAVAEMRNMSQDTKFLGSFSPNRQIEIRPLAGGEIVKLNIQEGQHVSAGQLLAKLDDDQLRFQVEALQVTLEGYQNDLKRYEVLVKGDAVPAVNIERTQLSIRGTQAQIKQLNKQIANTSITAPFSGIITSKLVEKGSVVSIGTPMAEITDIASLKLVVNVPEKAVNQFRLGQTITVQTEVYPDAKFQGKVSMVGAQGDEAHNYPVEITVQNTTNNPLKAGMYGSIANSNELKGESLAIPRQAIMGSAKEPQVYVVENGKAVLKSVMIGVATNEFYEITKGLKAGDQVVTSGQINLQNGTLVSAQ</sequence>
<dbReference type="STRING" id="408657.SAMN04487995_4072"/>
<dbReference type="EMBL" id="FNXY01000006">
    <property type="protein sequence ID" value="SEJ30138.1"/>
    <property type="molecule type" value="Genomic_DNA"/>
</dbReference>
<dbReference type="AlphaFoldDB" id="A0A1H6XM27"/>
<feature type="coiled-coil region" evidence="2">
    <location>
        <begin position="108"/>
        <end position="166"/>
    </location>
</feature>
<dbReference type="PANTHER" id="PTHR30469:SF15">
    <property type="entry name" value="HLYD FAMILY OF SECRETION PROTEINS"/>
    <property type="match status" value="1"/>
</dbReference>
<name>A0A1H6XM27_9BACT</name>
<evidence type="ECO:0000313" key="7">
    <source>
        <dbReference type="Proteomes" id="UP000199532"/>
    </source>
</evidence>
<dbReference type="Pfam" id="PF25989">
    <property type="entry name" value="YknX_C"/>
    <property type="match status" value="1"/>
</dbReference>
<evidence type="ECO:0000259" key="3">
    <source>
        <dbReference type="Pfam" id="PF25917"/>
    </source>
</evidence>
<evidence type="ECO:0000259" key="4">
    <source>
        <dbReference type="Pfam" id="PF25954"/>
    </source>
</evidence>
<dbReference type="Gene3D" id="2.40.50.100">
    <property type="match status" value="2"/>
</dbReference>
<evidence type="ECO:0000259" key="5">
    <source>
        <dbReference type="Pfam" id="PF25989"/>
    </source>
</evidence>